<dbReference type="PANTHER" id="PTHR30250:SF11">
    <property type="entry name" value="O-ANTIGEN TRANSPORTER-RELATED"/>
    <property type="match status" value="1"/>
</dbReference>
<dbReference type="GO" id="GO:0009246">
    <property type="term" value="P:enterobacterial common antigen biosynthetic process"/>
    <property type="evidence" value="ECO:0007669"/>
    <property type="project" value="InterPro"/>
</dbReference>
<evidence type="ECO:0000313" key="7">
    <source>
        <dbReference type="EMBL" id="KFX72543.1"/>
    </source>
</evidence>
<feature type="transmembrane region" description="Helical" evidence="6">
    <location>
        <begin position="310"/>
        <end position="332"/>
    </location>
</feature>
<keyword evidence="5 6" id="KW-0472">Membrane</keyword>
<comment type="caution">
    <text evidence="7">The sequence shown here is derived from an EMBL/GenBank/DDBJ whole genome shotgun (WGS) entry which is preliminary data.</text>
</comment>
<evidence type="ECO:0000256" key="2">
    <source>
        <dbReference type="ARBA" id="ARBA00022475"/>
    </source>
</evidence>
<protein>
    <submittedName>
        <fullName evidence="7">Flippase</fullName>
    </submittedName>
</protein>
<dbReference type="EMBL" id="JMZZ02000226">
    <property type="protein sequence ID" value="KFX72543.1"/>
    <property type="molecule type" value="Genomic_DNA"/>
</dbReference>
<feature type="transmembrane region" description="Helical" evidence="6">
    <location>
        <begin position="273"/>
        <end position="290"/>
    </location>
</feature>
<proteinExistence type="predicted"/>
<dbReference type="PANTHER" id="PTHR30250">
    <property type="entry name" value="PST FAMILY PREDICTED COLANIC ACID TRANSPORTER"/>
    <property type="match status" value="1"/>
</dbReference>
<feature type="transmembrane region" description="Helical" evidence="6">
    <location>
        <begin position="159"/>
        <end position="180"/>
    </location>
</feature>
<keyword evidence="4 6" id="KW-1133">Transmembrane helix</keyword>
<dbReference type="InterPro" id="IPR050833">
    <property type="entry name" value="Poly_Biosynth_Transport"/>
</dbReference>
<keyword evidence="2" id="KW-1003">Cell membrane</keyword>
<gene>
    <name evidence="7" type="ORF">EE52_0222150</name>
</gene>
<evidence type="ECO:0000256" key="3">
    <source>
        <dbReference type="ARBA" id="ARBA00022692"/>
    </source>
</evidence>
<dbReference type="InterPro" id="IPR044550">
    <property type="entry name" value="WzxE"/>
</dbReference>
<dbReference type="Pfam" id="PF13440">
    <property type="entry name" value="Polysacc_synt_3"/>
    <property type="match status" value="1"/>
</dbReference>
<reference evidence="7" key="1">
    <citation type="book" date="2014" name="THE 24TH EUROPEAN CONGRESS OF CLINICAL MICROBIOLOGY AND INFECTIOUS DISEASES" publisher="ECCMID 2014" city="Barcelona, Spain">
        <title>Identification of resistance genes in three multidrug-resistant Bacteroides fragilis isolates by whole genome sequencing.</title>
        <editorList>
            <person name="Unknown"/>
            <person name="A."/>
        </editorList>
        <authorList>
            <person name="Sydenham T.V."/>
            <person name="Hasman H."/>
            <person name="Wang M."/>
            <person name="Soki J."/>
            <person name="Nagy E."/>
            <person name="Justesen U.S."/>
        </authorList>
    </citation>
    <scope>NUCLEOTIDE SEQUENCE</scope>
    <source>
        <strain evidence="7">DCMOUH0018B</strain>
    </source>
</reference>
<sequence>MEDNKTSSYRKIVKGTALFGGVQVFNILVSLIRGKLIAIILGPEGMGISSLLTSSTNMLQQFSSLGLNYSAVKDISYAKENGDQERLSLVIHVLRRLLHLTSLIGSLISILFAEQLSLLAFGTTDYKWSFVGLSIMIYFTTLSNGELAILQGVRMLKQLAYSSIIGSLLGLMVGVPLYYYYGYDGIVPAMIVLSLMTYLFNRYYANKVQHYHLKANWDVTKTIGRTMLALGMILLVSGLLTTISNYLLNTFISNFGSLQDVGLYQAANSITNQYVGVVFAAMGADFFPRLSGVSKDNTKIRALVNQQSEIVMLIVAPLAILLIMTAPLMIRLLLSKEFLPLISVVRFMGIGLFFKAMAYPMGYISFAKGDKKFFFWFDGVTGNIMTLILNIIFYYKWGLIGIGISFTVSFFLFSGLYVLITRWRYDFYYSLSFYKMLVPLFILLCVVFGTSFISDVYFSYICMILASIICLLLSLYGLNVRLQIIKLKK</sequence>
<evidence type="ECO:0000256" key="1">
    <source>
        <dbReference type="ARBA" id="ARBA00004651"/>
    </source>
</evidence>
<accession>A0A0I9S4M4</accession>
<dbReference type="PATRIC" id="fig|817.53.peg.4582"/>
<reference evidence="7" key="2">
    <citation type="submission" date="2014-07" db="EMBL/GenBank/DDBJ databases">
        <title>Genetics and epidemiology of antimicrobial resistance in B. fragilis group.</title>
        <authorList>
            <person name="Sydenham T.V."/>
            <person name="Hasman H."/>
            <person name="Kemp M."/>
            <person name="Justesen U.S."/>
        </authorList>
    </citation>
    <scope>NUCLEOTIDE SEQUENCE [LARGE SCALE GENOMIC DNA]</scope>
    <source>
        <strain evidence="7">DCMOUH0018B</strain>
    </source>
</reference>
<feature type="transmembrane region" description="Helical" evidence="6">
    <location>
        <begin position="97"/>
        <end position="122"/>
    </location>
</feature>
<feature type="transmembrane region" description="Helical" evidence="6">
    <location>
        <begin position="226"/>
        <end position="248"/>
    </location>
</feature>
<evidence type="ECO:0000256" key="4">
    <source>
        <dbReference type="ARBA" id="ARBA00022989"/>
    </source>
</evidence>
<dbReference type="AlphaFoldDB" id="A0A0I9S4M4"/>
<feature type="transmembrane region" description="Helical" evidence="6">
    <location>
        <begin position="399"/>
        <end position="420"/>
    </location>
</feature>
<comment type="subcellular location">
    <subcellularLocation>
        <location evidence="1">Cell membrane</location>
        <topology evidence="1">Multi-pass membrane protein</topology>
    </subcellularLocation>
</comment>
<dbReference type="GO" id="GO:0005886">
    <property type="term" value="C:plasma membrane"/>
    <property type="evidence" value="ECO:0007669"/>
    <property type="project" value="UniProtKB-SubCell"/>
</dbReference>
<name>A0A0I9S4M4_BACFG</name>
<feature type="transmembrane region" description="Helical" evidence="6">
    <location>
        <begin position="128"/>
        <end position="147"/>
    </location>
</feature>
<organism evidence="7">
    <name type="scientific">Bacteroides fragilis</name>
    <dbReference type="NCBI Taxonomy" id="817"/>
    <lineage>
        <taxon>Bacteria</taxon>
        <taxon>Pseudomonadati</taxon>
        <taxon>Bacteroidota</taxon>
        <taxon>Bacteroidia</taxon>
        <taxon>Bacteroidales</taxon>
        <taxon>Bacteroidaceae</taxon>
        <taxon>Bacteroides</taxon>
    </lineage>
</organism>
<dbReference type="RefSeq" id="WP_044302021.1">
    <property type="nucleotide sequence ID" value="NZ_CAEUHN010000001.1"/>
</dbReference>
<feature type="transmembrane region" description="Helical" evidence="6">
    <location>
        <begin position="338"/>
        <end position="361"/>
    </location>
</feature>
<feature type="transmembrane region" description="Helical" evidence="6">
    <location>
        <begin position="373"/>
        <end position="393"/>
    </location>
</feature>
<dbReference type="CDD" id="cd13125">
    <property type="entry name" value="MATE_like_10"/>
    <property type="match status" value="1"/>
</dbReference>
<feature type="transmembrane region" description="Helical" evidence="6">
    <location>
        <begin position="186"/>
        <end position="205"/>
    </location>
</feature>
<feature type="transmembrane region" description="Helical" evidence="6">
    <location>
        <begin position="432"/>
        <end position="451"/>
    </location>
</feature>
<evidence type="ECO:0000256" key="6">
    <source>
        <dbReference type="SAM" id="Phobius"/>
    </source>
</evidence>
<keyword evidence="3 6" id="KW-0812">Transmembrane</keyword>
<feature type="transmembrane region" description="Helical" evidence="6">
    <location>
        <begin position="457"/>
        <end position="478"/>
    </location>
</feature>
<evidence type="ECO:0000256" key="5">
    <source>
        <dbReference type="ARBA" id="ARBA00023136"/>
    </source>
</evidence>